<comment type="caution">
    <text evidence="6">The sequence shown here is derived from an EMBL/GenBank/DDBJ whole genome shotgun (WGS) entry which is preliminary data.</text>
</comment>
<dbReference type="GO" id="GO:0003700">
    <property type="term" value="F:DNA-binding transcription factor activity"/>
    <property type="evidence" value="ECO:0007669"/>
    <property type="project" value="InterPro"/>
</dbReference>
<feature type="region of interest" description="Disordered" evidence="4">
    <location>
        <begin position="271"/>
        <end position="290"/>
    </location>
</feature>
<dbReference type="GO" id="GO:0043565">
    <property type="term" value="F:sequence-specific DNA binding"/>
    <property type="evidence" value="ECO:0007669"/>
    <property type="project" value="InterPro"/>
</dbReference>
<evidence type="ECO:0000259" key="5">
    <source>
        <dbReference type="PROSITE" id="PS01124"/>
    </source>
</evidence>
<dbReference type="EMBL" id="AYYR01000009">
    <property type="protein sequence ID" value="KRM77786.1"/>
    <property type="molecule type" value="Genomic_DNA"/>
</dbReference>
<dbReference type="Gene3D" id="1.10.10.60">
    <property type="entry name" value="Homeodomain-like"/>
    <property type="match status" value="2"/>
</dbReference>
<evidence type="ECO:0000313" key="6">
    <source>
        <dbReference type="EMBL" id="KRM77786.1"/>
    </source>
</evidence>
<sequence>MTIAFEQVEEWQQLPFKFYQHDATNDINVAPHWHTGIELNFLVAGGALDFVTDGQITRYVPGDCWAVNRRVVHSVKGDNALKWDEFGFIIDDTFLVDKLPTSQYWHLKLRGQAGLKNDSRAYQQLFDQAQQIRHLLTDNIDDYRRMEILGHFYQLLVLLGQHFSISSDPRDVPRNAQLVTAVMRYIHKHFAENMLSQDLADYAHVSQTTLNQQFQASLGMSVQDYLRQIRLMNAKKLLVETPYSIAYIASQCGFGSIKTFQRHFSQWTHQTPTQFRRSSTQPSQNDAGCF</sequence>
<evidence type="ECO:0000256" key="1">
    <source>
        <dbReference type="ARBA" id="ARBA00023015"/>
    </source>
</evidence>
<keyword evidence="1" id="KW-0805">Transcription regulation</keyword>
<dbReference type="InterPro" id="IPR014710">
    <property type="entry name" value="RmlC-like_jellyroll"/>
</dbReference>
<dbReference type="Pfam" id="PF12833">
    <property type="entry name" value="HTH_18"/>
    <property type="match status" value="1"/>
</dbReference>
<dbReference type="InterPro" id="IPR009057">
    <property type="entry name" value="Homeodomain-like_sf"/>
</dbReference>
<dbReference type="SUPFAM" id="SSF46689">
    <property type="entry name" value="Homeodomain-like"/>
    <property type="match status" value="2"/>
</dbReference>
<keyword evidence="3" id="KW-0804">Transcription</keyword>
<dbReference type="AlphaFoldDB" id="A0A0R2BFE0"/>
<dbReference type="SMART" id="SM00342">
    <property type="entry name" value="HTH_ARAC"/>
    <property type="match status" value="1"/>
</dbReference>
<protein>
    <submittedName>
        <fullName evidence="6">Transcription regulator</fullName>
    </submittedName>
</protein>
<feature type="domain" description="HTH araC/xylS-type" evidence="5">
    <location>
        <begin position="180"/>
        <end position="278"/>
    </location>
</feature>
<evidence type="ECO:0000256" key="4">
    <source>
        <dbReference type="SAM" id="MobiDB-lite"/>
    </source>
</evidence>
<dbReference type="SUPFAM" id="SSF51215">
    <property type="entry name" value="Regulatory protein AraC"/>
    <property type="match status" value="1"/>
</dbReference>
<dbReference type="Gene3D" id="2.60.120.10">
    <property type="entry name" value="Jelly Rolls"/>
    <property type="match status" value="1"/>
</dbReference>
<organism evidence="6 7">
    <name type="scientific">Secundilactobacillus collinoides DSM 20515 = JCM 1123</name>
    <dbReference type="NCBI Taxonomy" id="1423733"/>
    <lineage>
        <taxon>Bacteria</taxon>
        <taxon>Bacillati</taxon>
        <taxon>Bacillota</taxon>
        <taxon>Bacilli</taxon>
        <taxon>Lactobacillales</taxon>
        <taxon>Lactobacillaceae</taxon>
        <taxon>Secundilactobacillus</taxon>
    </lineage>
</organism>
<dbReference type="RefSeq" id="WP_056996095.1">
    <property type="nucleotide sequence ID" value="NZ_AYYR01000009.1"/>
</dbReference>
<dbReference type="PANTHER" id="PTHR43280:SF28">
    <property type="entry name" value="HTH-TYPE TRANSCRIPTIONAL ACTIVATOR RHAS"/>
    <property type="match status" value="1"/>
</dbReference>
<accession>A0A0R2BFE0</accession>
<dbReference type="PATRIC" id="fig|1423733.4.peg.3288"/>
<name>A0A0R2BFE0_SECCO</name>
<dbReference type="PROSITE" id="PS01124">
    <property type="entry name" value="HTH_ARAC_FAMILY_2"/>
    <property type="match status" value="1"/>
</dbReference>
<evidence type="ECO:0000256" key="2">
    <source>
        <dbReference type="ARBA" id="ARBA00023125"/>
    </source>
</evidence>
<evidence type="ECO:0000313" key="7">
    <source>
        <dbReference type="Proteomes" id="UP000051845"/>
    </source>
</evidence>
<gene>
    <name evidence="6" type="ORF">FC82_GL003166</name>
</gene>
<dbReference type="PANTHER" id="PTHR43280">
    <property type="entry name" value="ARAC-FAMILY TRANSCRIPTIONAL REGULATOR"/>
    <property type="match status" value="1"/>
</dbReference>
<evidence type="ECO:0000256" key="3">
    <source>
        <dbReference type="ARBA" id="ARBA00023163"/>
    </source>
</evidence>
<proteinExistence type="predicted"/>
<dbReference type="InterPro" id="IPR018060">
    <property type="entry name" value="HTH_AraC"/>
</dbReference>
<keyword evidence="2" id="KW-0238">DNA-binding</keyword>
<dbReference type="Proteomes" id="UP000051845">
    <property type="component" value="Unassembled WGS sequence"/>
</dbReference>
<dbReference type="InterPro" id="IPR037923">
    <property type="entry name" value="HTH-like"/>
</dbReference>
<reference evidence="6 7" key="1">
    <citation type="journal article" date="2015" name="Genome Announc.">
        <title>Expanding the biotechnology potential of lactobacilli through comparative genomics of 213 strains and associated genera.</title>
        <authorList>
            <person name="Sun Z."/>
            <person name="Harris H.M."/>
            <person name="McCann A."/>
            <person name="Guo C."/>
            <person name="Argimon S."/>
            <person name="Zhang W."/>
            <person name="Yang X."/>
            <person name="Jeffery I.B."/>
            <person name="Cooney J.C."/>
            <person name="Kagawa T.F."/>
            <person name="Liu W."/>
            <person name="Song Y."/>
            <person name="Salvetti E."/>
            <person name="Wrobel A."/>
            <person name="Rasinkangas P."/>
            <person name="Parkhill J."/>
            <person name="Rea M.C."/>
            <person name="O'Sullivan O."/>
            <person name="Ritari J."/>
            <person name="Douillard F.P."/>
            <person name="Paul Ross R."/>
            <person name="Yang R."/>
            <person name="Briner A.E."/>
            <person name="Felis G.E."/>
            <person name="de Vos W.M."/>
            <person name="Barrangou R."/>
            <person name="Klaenhammer T.R."/>
            <person name="Caufield P.W."/>
            <person name="Cui Y."/>
            <person name="Zhang H."/>
            <person name="O'Toole P.W."/>
        </authorList>
    </citation>
    <scope>NUCLEOTIDE SEQUENCE [LARGE SCALE GENOMIC DNA]</scope>
    <source>
        <strain evidence="6 7">DSM 20515</strain>
    </source>
</reference>